<evidence type="ECO:0000256" key="3">
    <source>
        <dbReference type="ARBA" id="ARBA00023139"/>
    </source>
</evidence>
<name>A0A0D6JKQ6_9HYPH</name>
<evidence type="ECO:0000256" key="2">
    <source>
        <dbReference type="ARBA" id="ARBA00023136"/>
    </source>
</evidence>
<accession>A0A0D6JKQ6</accession>
<dbReference type="NCBIfam" id="TIGR03302">
    <property type="entry name" value="OM_YfiO"/>
    <property type="match status" value="1"/>
</dbReference>
<dbReference type="InterPro" id="IPR039565">
    <property type="entry name" value="BamD-like"/>
</dbReference>
<reference evidence="9" key="1">
    <citation type="submission" date="2015-02" db="EMBL/GenBank/DDBJ databases">
        <authorList>
            <person name="Chooi Y.-H."/>
        </authorList>
    </citation>
    <scope>NUCLEOTIDE SEQUENCE [LARGE SCALE GENOMIC DNA]</scope>
    <source>
        <strain evidence="9">strain Y</strain>
    </source>
</reference>
<dbReference type="GO" id="GO:1990063">
    <property type="term" value="C:Bam protein complex"/>
    <property type="evidence" value="ECO:0007669"/>
    <property type="project" value="TreeGrafter"/>
</dbReference>
<dbReference type="KEGG" id="fil:BN1229_v1_3995"/>
<comment type="subunit">
    <text evidence="6">Part of the Bam complex.</text>
</comment>
<dbReference type="CDD" id="cd15830">
    <property type="entry name" value="BamD"/>
    <property type="match status" value="1"/>
</dbReference>
<evidence type="ECO:0000256" key="4">
    <source>
        <dbReference type="ARBA" id="ARBA00023237"/>
    </source>
</evidence>
<dbReference type="EMBL" id="LN829119">
    <property type="protein sequence ID" value="CPR22549.1"/>
    <property type="molecule type" value="Genomic_DNA"/>
</dbReference>
<dbReference type="Gene3D" id="1.25.40.10">
    <property type="entry name" value="Tetratricopeptide repeat domain"/>
    <property type="match status" value="1"/>
</dbReference>
<dbReference type="PANTHER" id="PTHR37423">
    <property type="entry name" value="SOLUBLE LYTIC MUREIN TRANSGLYCOSYLASE-RELATED"/>
    <property type="match status" value="1"/>
</dbReference>
<comment type="function">
    <text evidence="6">Part of the outer membrane protein assembly complex, which is involved in assembly and insertion of beta-barrel proteins into the outer membrane.</text>
</comment>
<comment type="subcellular location">
    <subcellularLocation>
        <location evidence="6">Cell outer membrane</location>
    </subcellularLocation>
</comment>
<evidence type="ECO:0000313" key="9">
    <source>
        <dbReference type="Proteomes" id="UP000033187"/>
    </source>
</evidence>
<dbReference type="KEGG" id="fiy:BN1229_v1_3982"/>
<feature type="domain" description="Outer membrane lipoprotein BamD-like" evidence="7">
    <location>
        <begin position="53"/>
        <end position="246"/>
    </location>
</feature>
<comment type="similarity">
    <text evidence="6">Belongs to the BamD family.</text>
</comment>
<evidence type="ECO:0000256" key="6">
    <source>
        <dbReference type="HAMAP-Rule" id="MF_00922"/>
    </source>
</evidence>
<dbReference type="GO" id="GO:0043165">
    <property type="term" value="P:Gram-negative-bacterium-type cell outer membrane assembly"/>
    <property type="evidence" value="ECO:0007669"/>
    <property type="project" value="UniProtKB-UniRule"/>
</dbReference>
<keyword evidence="3" id="KW-0564">Palmitate</keyword>
<dbReference type="Proteomes" id="UP000033187">
    <property type="component" value="Chromosome 1"/>
</dbReference>
<sequence length="295" mass="32434">MILHNRQSPVHVRGASVVRLRQLTGGAVIGLVLALAGCASSNDISKALNPDPPGKMYAEADSLLSRGKYERAAKKFEDLDRDHPYAPEARRAIVMAAYAYYKAGKAPEAVASAQRYTTMHPGTKEAALAHHIIASSYFDEMKGPNRDQSATRKALAELQTLRTRYPDSPYAKDAENRIRVAQDTLAGAEMEVGRYYLKRNNYIAAINRFKTVVTDYQTTAHVEEALMRLTEAYMALGIKQEAQTAAAVLGHNFPNSKWYKDAYALLASDGLAPREDSGSWLSQAWKSLPKLSLGG</sequence>
<dbReference type="GO" id="GO:0051205">
    <property type="term" value="P:protein insertion into membrane"/>
    <property type="evidence" value="ECO:0007669"/>
    <property type="project" value="UniProtKB-UniRule"/>
</dbReference>
<dbReference type="SUPFAM" id="SSF48452">
    <property type="entry name" value="TPR-like"/>
    <property type="match status" value="1"/>
</dbReference>
<dbReference type="OrthoDB" id="9804044at2"/>
<keyword evidence="5" id="KW-0449">Lipoprotein</keyword>
<organism evidence="8 9">
    <name type="scientific">Candidatus Filomicrobium marinum</name>
    <dbReference type="NCBI Taxonomy" id="1608628"/>
    <lineage>
        <taxon>Bacteria</taxon>
        <taxon>Pseudomonadati</taxon>
        <taxon>Pseudomonadota</taxon>
        <taxon>Alphaproteobacteria</taxon>
        <taxon>Hyphomicrobiales</taxon>
        <taxon>Hyphomicrobiaceae</taxon>
        <taxon>Filomicrobium</taxon>
    </lineage>
</organism>
<proteinExistence type="inferred from homology"/>
<dbReference type="Pfam" id="PF13525">
    <property type="entry name" value="YfiO"/>
    <property type="match status" value="1"/>
</dbReference>
<evidence type="ECO:0000259" key="7">
    <source>
        <dbReference type="Pfam" id="PF13525"/>
    </source>
</evidence>
<dbReference type="PANTHER" id="PTHR37423:SF1">
    <property type="entry name" value="OUTER MEMBRANE PROTEIN ASSEMBLY FACTOR BAMD"/>
    <property type="match status" value="1"/>
</dbReference>
<evidence type="ECO:0000313" key="8">
    <source>
        <dbReference type="EMBL" id="CPR22549.1"/>
    </source>
</evidence>
<keyword evidence="4 6" id="KW-0998">Cell outer membrane</keyword>
<keyword evidence="1 6" id="KW-0732">Signal</keyword>
<dbReference type="AlphaFoldDB" id="A0A0D6JKQ6"/>
<dbReference type="InterPro" id="IPR011990">
    <property type="entry name" value="TPR-like_helical_dom_sf"/>
</dbReference>
<dbReference type="HAMAP" id="MF_00922">
    <property type="entry name" value="OM_assembly_BamD"/>
    <property type="match status" value="1"/>
</dbReference>
<evidence type="ECO:0000256" key="1">
    <source>
        <dbReference type="ARBA" id="ARBA00022729"/>
    </source>
</evidence>
<protein>
    <recommendedName>
        <fullName evidence="6">Outer membrane protein assembly factor BamD</fullName>
    </recommendedName>
</protein>
<keyword evidence="2 6" id="KW-0472">Membrane</keyword>
<gene>
    <name evidence="6 8" type="primary">bamD</name>
    <name evidence="8" type="ORF">YBN1229_v1_3982</name>
</gene>
<dbReference type="RefSeq" id="WP_046479563.1">
    <property type="nucleotide sequence ID" value="NZ_LN829118.1"/>
</dbReference>
<keyword evidence="9" id="KW-1185">Reference proteome</keyword>
<evidence type="ECO:0000256" key="5">
    <source>
        <dbReference type="ARBA" id="ARBA00023288"/>
    </source>
</evidence>
<dbReference type="InterPro" id="IPR017689">
    <property type="entry name" value="BamD"/>
</dbReference>